<comment type="caution">
    <text evidence="1">The sequence shown here is derived from an EMBL/GenBank/DDBJ whole genome shotgun (WGS) entry which is preliminary data.</text>
</comment>
<evidence type="ECO:0000313" key="2">
    <source>
        <dbReference type="Proteomes" id="UP000251075"/>
    </source>
</evidence>
<protein>
    <recommendedName>
        <fullName evidence="3">LPS-assembly lipoprotein</fullName>
    </recommendedName>
</protein>
<dbReference type="GO" id="GO:0043165">
    <property type="term" value="P:Gram-negative-bacterium-type cell outer membrane assembly"/>
    <property type="evidence" value="ECO:0007669"/>
    <property type="project" value="InterPro"/>
</dbReference>
<dbReference type="RefSeq" id="WP_112141766.1">
    <property type="nucleotide sequence ID" value="NZ_PGTO01000001.1"/>
</dbReference>
<dbReference type="EMBL" id="PGTO01000001">
    <property type="protein sequence ID" value="RAU23536.1"/>
    <property type="molecule type" value="Genomic_DNA"/>
</dbReference>
<name>A0A364P2M1_9PROT</name>
<dbReference type="Pfam" id="PF04390">
    <property type="entry name" value="LptE"/>
    <property type="match status" value="1"/>
</dbReference>
<sequence length="191" mass="21088">MWWSRAVLLLALLALGPVGCGFSPIYAKGGRADGSSVSADLALIRVSPIKDRLGQQLRNALVRRFNPQGEPAEYTYDLQVEVSQTSTDLGYRRDALATLGRMAVRASYSLTGNGVVVATNSVEAIVYFDYLGPRYASVAVERDAEERAIIQLSDEIRTIVASSLARYKSNPQDARFRRTGELDTFKPLERR</sequence>
<dbReference type="Gene3D" id="3.30.160.150">
    <property type="entry name" value="Lipoprotein like domain"/>
    <property type="match status" value="1"/>
</dbReference>
<organism evidence="1 2">
    <name type="scientific">Paramagnetospirillum kuznetsovii</name>
    <dbReference type="NCBI Taxonomy" id="2053833"/>
    <lineage>
        <taxon>Bacteria</taxon>
        <taxon>Pseudomonadati</taxon>
        <taxon>Pseudomonadota</taxon>
        <taxon>Alphaproteobacteria</taxon>
        <taxon>Rhodospirillales</taxon>
        <taxon>Magnetospirillaceae</taxon>
        <taxon>Paramagnetospirillum</taxon>
    </lineage>
</organism>
<dbReference type="Proteomes" id="UP000251075">
    <property type="component" value="Unassembled WGS sequence"/>
</dbReference>
<dbReference type="OrthoDB" id="8480109at2"/>
<accession>A0A364P2M1</accession>
<reference evidence="1 2" key="1">
    <citation type="submission" date="2017-11" db="EMBL/GenBank/DDBJ databases">
        <title>Draft genome sequence of magnetotactic bacterium Magnetospirillum kuznetsovii LBB-42.</title>
        <authorList>
            <person name="Grouzdev D.S."/>
            <person name="Rysina M.S."/>
            <person name="Baslerov R.V."/>
            <person name="Koziaeva V."/>
        </authorList>
    </citation>
    <scope>NUCLEOTIDE SEQUENCE [LARGE SCALE GENOMIC DNA]</scope>
    <source>
        <strain evidence="1 2">LBB-42</strain>
    </source>
</reference>
<evidence type="ECO:0000313" key="1">
    <source>
        <dbReference type="EMBL" id="RAU23536.1"/>
    </source>
</evidence>
<proteinExistence type="predicted"/>
<dbReference type="InterPro" id="IPR007485">
    <property type="entry name" value="LPS_assembly_LptE"/>
</dbReference>
<keyword evidence="2" id="KW-1185">Reference proteome</keyword>
<dbReference type="GO" id="GO:0019867">
    <property type="term" value="C:outer membrane"/>
    <property type="evidence" value="ECO:0007669"/>
    <property type="project" value="InterPro"/>
</dbReference>
<evidence type="ECO:0008006" key="3">
    <source>
        <dbReference type="Google" id="ProtNLM"/>
    </source>
</evidence>
<gene>
    <name evidence="1" type="ORF">CU669_00050</name>
</gene>
<dbReference type="AlphaFoldDB" id="A0A364P2M1"/>